<comment type="caution">
    <text evidence="5">The sequence shown here is derived from an EMBL/GenBank/DDBJ whole genome shotgun (WGS) entry which is preliminary data.</text>
</comment>
<reference evidence="5" key="1">
    <citation type="submission" date="2023-03" db="EMBL/GenBank/DDBJ databases">
        <authorList>
            <person name="Steffen K."/>
            <person name="Cardenas P."/>
        </authorList>
    </citation>
    <scope>NUCLEOTIDE SEQUENCE</scope>
</reference>
<dbReference type="GO" id="GO:0030422">
    <property type="term" value="P:siRNA processing"/>
    <property type="evidence" value="ECO:0007669"/>
    <property type="project" value="TreeGrafter"/>
</dbReference>
<dbReference type="AlphaFoldDB" id="A0AA35TD84"/>
<name>A0AA35TD84_GEOBA</name>
<dbReference type="Proteomes" id="UP001174909">
    <property type="component" value="Unassembled WGS sequence"/>
</dbReference>
<evidence type="ECO:0000313" key="5">
    <source>
        <dbReference type="EMBL" id="CAI8045331.1"/>
    </source>
</evidence>
<keyword evidence="1 2" id="KW-0694">RNA-binding</keyword>
<gene>
    <name evidence="5" type="ORF">GBAR_LOCUS25077</name>
</gene>
<feature type="domain" description="DRBM" evidence="4">
    <location>
        <begin position="3"/>
        <end position="76"/>
    </location>
</feature>
<dbReference type="PROSITE" id="PS50137">
    <property type="entry name" value="DS_RBD"/>
    <property type="match status" value="2"/>
</dbReference>
<protein>
    <submittedName>
        <fullName evidence="5">Ribonuclease 3</fullName>
    </submittedName>
</protein>
<evidence type="ECO:0000259" key="4">
    <source>
        <dbReference type="PROSITE" id="PS50137"/>
    </source>
</evidence>
<dbReference type="PANTHER" id="PTHR46205:SF3">
    <property type="entry name" value="LOQUACIOUS, ISOFORM B"/>
    <property type="match status" value="1"/>
</dbReference>
<dbReference type="GO" id="GO:0005634">
    <property type="term" value="C:nucleus"/>
    <property type="evidence" value="ECO:0007669"/>
    <property type="project" value="TreeGrafter"/>
</dbReference>
<dbReference type="SMART" id="SM00358">
    <property type="entry name" value="DSRM"/>
    <property type="match status" value="2"/>
</dbReference>
<dbReference type="InterPro" id="IPR014720">
    <property type="entry name" value="dsRBD_dom"/>
</dbReference>
<dbReference type="GO" id="GO:0016442">
    <property type="term" value="C:RISC complex"/>
    <property type="evidence" value="ECO:0007669"/>
    <property type="project" value="TreeGrafter"/>
</dbReference>
<dbReference type="InterPro" id="IPR051247">
    <property type="entry name" value="RLC_Component"/>
</dbReference>
<dbReference type="GO" id="GO:0005737">
    <property type="term" value="C:cytoplasm"/>
    <property type="evidence" value="ECO:0007669"/>
    <property type="project" value="TreeGrafter"/>
</dbReference>
<dbReference type="Gene3D" id="3.30.160.20">
    <property type="match status" value="2"/>
</dbReference>
<accession>A0AA35TD84</accession>
<organism evidence="5 6">
    <name type="scientific">Geodia barretti</name>
    <name type="common">Barrett's horny sponge</name>
    <dbReference type="NCBI Taxonomy" id="519541"/>
    <lineage>
        <taxon>Eukaryota</taxon>
        <taxon>Metazoa</taxon>
        <taxon>Porifera</taxon>
        <taxon>Demospongiae</taxon>
        <taxon>Heteroscleromorpha</taxon>
        <taxon>Tetractinellida</taxon>
        <taxon>Astrophorina</taxon>
        <taxon>Geodiidae</taxon>
        <taxon>Geodia</taxon>
    </lineage>
</organism>
<feature type="region of interest" description="Disordered" evidence="3">
    <location>
        <begin position="75"/>
        <end position="137"/>
    </location>
</feature>
<proteinExistence type="predicted"/>
<evidence type="ECO:0000256" key="1">
    <source>
        <dbReference type="ARBA" id="ARBA00022884"/>
    </source>
</evidence>
<evidence type="ECO:0000256" key="3">
    <source>
        <dbReference type="SAM" id="MobiDB-lite"/>
    </source>
</evidence>
<evidence type="ECO:0000313" key="6">
    <source>
        <dbReference type="Proteomes" id="UP001174909"/>
    </source>
</evidence>
<dbReference type="Pfam" id="PF00035">
    <property type="entry name" value="dsrm"/>
    <property type="match status" value="2"/>
</dbReference>
<keyword evidence="6" id="KW-1185">Reference proteome</keyword>
<dbReference type="EMBL" id="CASHTH010003463">
    <property type="protein sequence ID" value="CAI8045331.1"/>
    <property type="molecule type" value="Genomic_DNA"/>
</dbReference>
<dbReference type="CDD" id="cd10845">
    <property type="entry name" value="DSRM_RNAse_III_family"/>
    <property type="match status" value="1"/>
</dbReference>
<feature type="domain" description="DRBM" evidence="4">
    <location>
        <begin position="134"/>
        <end position="204"/>
    </location>
</feature>
<dbReference type="PANTHER" id="PTHR46205">
    <property type="entry name" value="LOQUACIOUS, ISOFORM B"/>
    <property type="match status" value="1"/>
</dbReference>
<dbReference type="SUPFAM" id="SSF54768">
    <property type="entry name" value="dsRNA-binding domain-like"/>
    <property type="match status" value="2"/>
</dbReference>
<dbReference type="GO" id="GO:0070578">
    <property type="term" value="C:RISC-loading complex"/>
    <property type="evidence" value="ECO:0007669"/>
    <property type="project" value="TreeGrafter"/>
</dbReference>
<dbReference type="GO" id="GO:0035197">
    <property type="term" value="F:siRNA binding"/>
    <property type="evidence" value="ECO:0007669"/>
    <property type="project" value="TreeGrafter"/>
</dbReference>
<feature type="compositionally biased region" description="Low complexity" evidence="3">
    <location>
        <begin position="120"/>
        <end position="135"/>
    </location>
</feature>
<sequence>MDDAKNRLQEIFQGRGLPLPYYHVKSSGPPNCPVVECTVTVKCADGRRLCEVAEVRGKKKEAEKLAARKMLQTLQGRGGGTAESPPHRGPSLSPANSRPAARTQLESVSAAVHPTRCSPHRSPSPASPSPSGKSPVAALQERLQAVHLSPPTYIETIPAARSFRVRCQVQGGGKIPDLSTEGEGNSKSSAKEAAARDMLRKMDKRGSNKLVTAPAPPRVAKPVTPDLPRAVDDDVVASKLASLSPKYHFWSSHGEAKSVCCVASVDGVGGVSYPITGHGWGENERAARDQANNCLLTNVNTLSNS</sequence>
<dbReference type="GO" id="GO:0003725">
    <property type="term" value="F:double-stranded RNA binding"/>
    <property type="evidence" value="ECO:0007669"/>
    <property type="project" value="TreeGrafter"/>
</dbReference>
<dbReference type="GO" id="GO:0070920">
    <property type="term" value="P:regulation of regulatory ncRNA processing"/>
    <property type="evidence" value="ECO:0007669"/>
    <property type="project" value="TreeGrafter"/>
</dbReference>
<evidence type="ECO:0000256" key="2">
    <source>
        <dbReference type="PROSITE-ProRule" id="PRU00266"/>
    </source>
</evidence>